<gene>
    <name evidence="2" type="primary">LOC108934287</name>
</gene>
<sequence length="201" mass="22004">IMAQNVIVQQQALQMIQSKQWNTGIFECFDDMNSCCYSFWCFPCFQCTTAKKAGDNTCVPLFEWVSAGIMALAGIPLCIPPISLAMRVAVRNKYGIEGSICQDCPVATFCACCSWTQISRELDLRSQPLLFVNTQPQVITIQGGVMAAQPVVVAPQPGLITPQPGVMVSQPEVISVQPGIITPPSYTTHEPINMNMPPQFK</sequence>
<protein>
    <submittedName>
        <fullName evidence="2">Plac8 onzin related protein 10</fullName>
    </submittedName>
</protein>
<keyword evidence="3" id="KW-1185">Reference proteome</keyword>
<dbReference type="PANTHER" id="PTHR15907">
    <property type="entry name" value="DUF614 FAMILY PROTEIN-RELATED"/>
    <property type="match status" value="1"/>
</dbReference>
<dbReference type="GeneTree" id="ENSGT00940000163701"/>
<evidence type="ECO:0000313" key="2">
    <source>
        <dbReference type="Ensembl" id="ENSSFOP00015011222.1"/>
    </source>
</evidence>
<comment type="similarity">
    <text evidence="1">Belongs to the cornifelin family.</text>
</comment>
<reference evidence="2 3" key="1">
    <citation type="submission" date="2019-04" db="EMBL/GenBank/DDBJ databases">
        <authorList>
            <consortium name="Wellcome Sanger Institute Data Sharing"/>
        </authorList>
    </citation>
    <scope>NUCLEOTIDE SEQUENCE [LARGE SCALE GENOMIC DNA]</scope>
</reference>
<accession>A0A8C9RFL2</accession>
<dbReference type="NCBIfam" id="TIGR01571">
    <property type="entry name" value="A_thal_Cys_rich"/>
    <property type="match status" value="1"/>
</dbReference>
<dbReference type="AlphaFoldDB" id="A0A8C9RFL2"/>
<reference evidence="2" key="3">
    <citation type="submission" date="2025-09" db="UniProtKB">
        <authorList>
            <consortium name="Ensembl"/>
        </authorList>
    </citation>
    <scope>IDENTIFICATION</scope>
</reference>
<evidence type="ECO:0000256" key="1">
    <source>
        <dbReference type="ARBA" id="ARBA00009024"/>
    </source>
</evidence>
<dbReference type="Proteomes" id="UP000694397">
    <property type="component" value="Chromosome 4"/>
</dbReference>
<dbReference type="Pfam" id="PF04749">
    <property type="entry name" value="PLAC8"/>
    <property type="match status" value="1"/>
</dbReference>
<dbReference type="Ensembl" id="ENSSFOT00015011371.2">
    <property type="protein sequence ID" value="ENSSFOP00015011222.1"/>
    <property type="gene ID" value="ENSSFOG00015007189.2"/>
</dbReference>
<proteinExistence type="inferred from homology"/>
<organism evidence="2 3">
    <name type="scientific">Scleropages formosus</name>
    <name type="common">Asian bonytongue</name>
    <name type="synonym">Osteoglossum formosum</name>
    <dbReference type="NCBI Taxonomy" id="113540"/>
    <lineage>
        <taxon>Eukaryota</taxon>
        <taxon>Metazoa</taxon>
        <taxon>Chordata</taxon>
        <taxon>Craniata</taxon>
        <taxon>Vertebrata</taxon>
        <taxon>Euteleostomi</taxon>
        <taxon>Actinopterygii</taxon>
        <taxon>Neopterygii</taxon>
        <taxon>Teleostei</taxon>
        <taxon>Osteoglossocephala</taxon>
        <taxon>Osteoglossomorpha</taxon>
        <taxon>Osteoglossiformes</taxon>
        <taxon>Osteoglossidae</taxon>
        <taxon>Scleropages</taxon>
    </lineage>
</organism>
<dbReference type="OrthoDB" id="1045822at2759"/>
<evidence type="ECO:0000313" key="3">
    <source>
        <dbReference type="Proteomes" id="UP000694397"/>
    </source>
</evidence>
<name>A0A8C9RFL2_SCLFO</name>
<dbReference type="InterPro" id="IPR006461">
    <property type="entry name" value="PLAC_motif_containing"/>
</dbReference>
<reference evidence="2" key="2">
    <citation type="submission" date="2025-08" db="UniProtKB">
        <authorList>
            <consortium name="Ensembl"/>
        </authorList>
    </citation>
    <scope>IDENTIFICATION</scope>
</reference>